<dbReference type="EMBL" id="KY684083">
    <property type="protein sequence ID" value="ARF08212.1"/>
    <property type="molecule type" value="Genomic_DNA"/>
</dbReference>
<evidence type="ECO:0000313" key="2">
    <source>
        <dbReference type="EMBL" id="ARF08212.1"/>
    </source>
</evidence>
<keyword evidence="1" id="KW-1133">Transmembrane helix</keyword>
<protein>
    <submittedName>
        <fullName evidence="2">Uncharacterized protein</fullName>
    </submittedName>
</protein>
<feature type="transmembrane region" description="Helical" evidence="1">
    <location>
        <begin position="76"/>
        <end position="102"/>
    </location>
</feature>
<sequence length="180" mass="21516">MDNLIPSHYFIHYLTEYYHILTVKKNNRILNCMLVMLPAFSYVIYFLTIFLAPYIMYFTYVKTEQVNIVKIMGITILSIICASGFVMFIITPIAVYFINYYYNKTKYEFLRNDMENNFMKIHSENFFKWYESYSQETLNTLSQISLCENHFITRDIESGDYCTTLSNQQILDSIKIIDKI</sequence>
<name>A0A1V0S927_9VIRU</name>
<reference evidence="2" key="1">
    <citation type="journal article" date="2017" name="Science">
        <title>Giant viruses with an expanded complement of translation system components.</title>
        <authorList>
            <person name="Schulz F."/>
            <person name="Yutin N."/>
            <person name="Ivanova N.N."/>
            <person name="Ortega D.R."/>
            <person name="Lee T.K."/>
            <person name="Vierheilig J."/>
            <person name="Daims H."/>
            <person name="Horn M."/>
            <person name="Wagner M."/>
            <person name="Jensen G.J."/>
            <person name="Kyrpides N.C."/>
            <person name="Koonin E.V."/>
            <person name="Woyke T."/>
        </authorList>
    </citation>
    <scope>NUCLEOTIDE SEQUENCE</scope>
    <source>
        <strain evidence="2">CTV1</strain>
    </source>
</reference>
<keyword evidence="1" id="KW-0812">Transmembrane</keyword>
<accession>A0A1V0S927</accession>
<organism evidence="2">
    <name type="scientific">Catovirus CTV1</name>
    <dbReference type="NCBI Taxonomy" id="1977631"/>
    <lineage>
        <taxon>Viruses</taxon>
        <taxon>Varidnaviria</taxon>
        <taxon>Bamfordvirae</taxon>
        <taxon>Nucleocytoviricota</taxon>
        <taxon>Megaviricetes</taxon>
        <taxon>Imitervirales</taxon>
        <taxon>Mimiviridae</taxon>
        <taxon>Klosneuvirinae</taxon>
        <taxon>Catovirus</taxon>
    </lineage>
</organism>
<keyword evidence="1" id="KW-0472">Membrane</keyword>
<proteinExistence type="predicted"/>
<gene>
    <name evidence="2" type="ORF">Catovirus_1_262</name>
</gene>
<feature type="transmembrane region" description="Helical" evidence="1">
    <location>
        <begin position="34"/>
        <end position="56"/>
    </location>
</feature>
<evidence type="ECO:0000256" key="1">
    <source>
        <dbReference type="SAM" id="Phobius"/>
    </source>
</evidence>